<evidence type="ECO:0000256" key="1">
    <source>
        <dbReference type="ARBA" id="ARBA00010718"/>
    </source>
</evidence>
<evidence type="ECO:0000256" key="4">
    <source>
        <dbReference type="ARBA" id="ARBA00022833"/>
    </source>
</evidence>
<dbReference type="Gene3D" id="3.10.200.10">
    <property type="entry name" value="Alpha carbonic anhydrase"/>
    <property type="match status" value="1"/>
</dbReference>
<dbReference type="EC" id="4.2.1.1" evidence="2"/>
<evidence type="ECO:0000256" key="6">
    <source>
        <dbReference type="ARBA" id="ARBA00048348"/>
    </source>
</evidence>
<protein>
    <recommendedName>
        <fullName evidence="2">carbonic anhydrase</fullName>
        <ecNumber evidence="2">4.2.1.1</ecNumber>
    </recommendedName>
</protein>
<keyword evidence="3" id="KW-0479">Metal-binding</keyword>
<dbReference type="PROSITE" id="PS51144">
    <property type="entry name" value="ALPHA_CA_2"/>
    <property type="match status" value="1"/>
</dbReference>
<name>A0A7S4P9I2_GUITH</name>
<dbReference type="InterPro" id="IPR001148">
    <property type="entry name" value="CA_dom"/>
</dbReference>
<organism evidence="9">
    <name type="scientific">Guillardia theta</name>
    <name type="common">Cryptophyte</name>
    <name type="synonym">Cryptomonas phi</name>
    <dbReference type="NCBI Taxonomy" id="55529"/>
    <lineage>
        <taxon>Eukaryota</taxon>
        <taxon>Cryptophyceae</taxon>
        <taxon>Pyrenomonadales</taxon>
        <taxon>Geminigeraceae</taxon>
        <taxon>Guillardia</taxon>
    </lineage>
</organism>
<dbReference type="EMBL" id="HBKN01039872">
    <property type="protein sequence ID" value="CAE2327674.1"/>
    <property type="molecule type" value="Transcribed_RNA"/>
</dbReference>
<dbReference type="SUPFAM" id="SSF51069">
    <property type="entry name" value="Carbonic anhydrase"/>
    <property type="match status" value="1"/>
</dbReference>
<keyword evidence="5" id="KW-0456">Lyase</keyword>
<dbReference type="PANTHER" id="PTHR18952:SF265">
    <property type="entry name" value="CARBONIC ANHYDRASE"/>
    <property type="match status" value="1"/>
</dbReference>
<dbReference type="InterPro" id="IPR036398">
    <property type="entry name" value="CA_dom_sf"/>
</dbReference>
<keyword evidence="7" id="KW-0732">Signal</keyword>
<comment type="similarity">
    <text evidence="1">Belongs to the alpha-carbonic anhydrase family.</text>
</comment>
<dbReference type="SMART" id="SM01057">
    <property type="entry name" value="Carb_anhydrase"/>
    <property type="match status" value="1"/>
</dbReference>
<feature type="domain" description="Alpha-carbonic anhydrase" evidence="8">
    <location>
        <begin position="57"/>
        <end position="347"/>
    </location>
</feature>
<dbReference type="Pfam" id="PF00194">
    <property type="entry name" value="Carb_anhydrase"/>
    <property type="match status" value="1"/>
</dbReference>
<evidence type="ECO:0000256" key="3">
    <source>
        <dbReference type="ARBA" id="ARBA00022723"/>
    </source>
</evidence>
<dbReference type="GO" id="GO:0008270">
    <property type="term" value="F:zinc ion binding"/>
    <property type="evidence" value="ECO:0007669"/>
    <property type="project" value="InterPro"/>
</dbReference>
<dbReference type="InterPro" id="IPR023561">
    <property type="entry name" value="Carbonic_anhydrase_a-class"/>
</dbReference>
<proteinExistence type="inferred from homology"/>
<evidence type="ECO:0000256" key="2">
    <source>
        <dbReference type="ARBA" id="ARBA00012925"/>
    </source>
</evidence>
<feature type="signal peptide" evidence="7">
    <location>
        <begin position="1"/>
        <end position="37"/>
    </location>
</feature>
<accession>A0A7S4P9I2</accession>
<keyword evidence="4" id="KW-0862">Zinc</keyword>
<comment type="catalytic activity">
    <reaction evidence="6">
        <text>hydrogencarbonate + H(+) = CO2 + H2O</text>
        <dbReference type="Rhea" id="RHEA:10748"/>
        <dbReference type="ChEBI" id="CHEBI:15377"/>
        <dbReference type="ChEBI" id="CHEBI:15378"/>
        <dbReference type="ChEBI" id="CHEBI:16526"/>
        <dbReference type="ChEBI" id="CHEBI:17544"/>
        <dbReference type="EC" id="4.2.1.1"/>
    </reaction>
</comment>
<dbReference type="GO" id="GO:0004089">
    <property type="term" value="F:carbonate dehydratase activity"/>
    <property type="evidence" value="ECO:0007669"/>
    <property type="project" value="UniProtKB-EC"/>
</dbReference>
<dbReference type="AlphaFoldDB" id="A0A7S4P9I2"/>
<evidence type="ECO:0000259" key="8">
    <source>
        <dbReference type="PROSITE" id="PS51144"/>
    </source>
</evidence>
<evidence type="ECO:0000256" key="7">
    <source>
        <dbReference type="SAM" id="SignalP"/>
    </source>
</evidence>
<sequence>MRAVPMQLRHRSSRLLLGASLLLSLPILLILSRLSSGDDDRDATLLTKRTTALEYFKDLGYSNAEKCDGSLPMAEQSPVAIEDGLDGNVVREQLPPIGWISLNDGGVYRMKTPGTDQVTGEPNVKLFVNGNKFDMRELQAHMDYGGQTYKLDHFLLKTPAEHTIDGVTFGMEQQFVHYPVSPSSPYTSLVVSVLYQEHPLISPEFMEKLYLAIPCMGEGKHCQRTVNFASMARTVLYQTAGASRFHKLTYEYDPMDACKTPPCVFAGSAGDAIVQNFLEPTSRANFRSYFKYRGSQTLPPCEEGVLWLVMQNAVPIQSDHLAAFQLALGDIARPVQPLNGRVIQEAFSRLWK</sequence>
<feature type="chain" id="PRO_5031235947" description="carbonic anhydrase" evidence="7">
    <location>
        <begin position="38"/>
        <end position="352"/>
    </location>
</feature>
<reference evidence="9" key="1">
    <citation type="submission" date="2021-01" db="EMBL/GenBank/DDBJ databases">
        <authorList>
            <person name="Corre E."/>
            <person name="Pelletier E."/>
            <person name="Niang G."/>
            <person name="Scheremetjew M."/>
            <person name="Finn R."/>
            <person name="Kale V."/>
            <person name="Holt S."/>
            <person name="Cochrane G."/>
            <person name="Meng A."/>
            <person name="Brown T."/>
            <person name="Cohen L."/>
        </authorList>
    </citation>
    <scope>NUCLEOTIDE SEQUENCE</scope>
    <source>
        <strain evidence="9">CCMP 2712</strain>
    </source>
</reference>
<evidence type="ECO:0000313" key="9">
    <source>
        <dbReference type="EMBL" id="CAE2327674.1"/>
    </source>
</evidence>
<gene>
    <name evidence="9" type="ORF">GTHE00462_LOCUS31196</name>
</gene>
<dbReference type="PANTHER" id="PTHR18952">
    <property type="entry name" value="CARBONIC ANHYDRASE"/>
    <property type="match status" value="1"/>
</dbReference>
<evidence type="ECO:0000256" key="5">
    <source>
        <dbReference type="ARBA" id="ARBA00023239"/>
    </source>
</evidence>